<comment type="caution">
    <text evidence="1">The sequence shown here is derived from an EMBL/GenBank/DDBJ whole genome shotgun (WGS) entry which is preliminary data.</text>
</comment>
<protein>
    <submittedName>
        <fullName evidence="1">Uncharacterized protein</fullName>
    </submittedName>
</protein>
<dbReference type="Proteomes" id="UP000294480">
    <property type="component" value="Unassembled WGS sequence"/>
</dbReference>
<dbReference type="OrthoDB" id="8614077at2"/>
<reference evidence="1 2" key="1">
    <citation type="submission" date="2019-03" db="EMBL/GenBank/DDBJ databases">
        <title>Genomic Encyclopedia of Type Strains, Phase IV (KMG-IV): sequencing the most valuable type-strain genomes for metagenomic binning, comparative biology and taxonomic classification.</title>
        <authorList>
            <person name="Goeker M."/>
        </authorList>
    </citation>
    <scope>NUCLEOTIDE SEQUENCE [LARGE SCALE GENOMIC DNA]</scope>
    <source>
        <strain evidence="1 2">DSM 102852</strain>
    </source>
</reference>
<gene>
    <name evidence="1" type="ORF">DFR44_12211</name>
</gene>
<dbReference type="AlphaFoldDB" id="A0A4R6Y6Z6"/>
<keyword evidence="2" id="KW-1185">Reference proteome</keyword>
<proteinExistence type="predicted"/>
<sequence>MLSTNEQFKIFQGAQALGEMAIASEYLMIPDGFEDMQFLIKSFPLPIINPEDVIEVPMVGGQSSFTPQIAKTMFKGPMSIKETVHGHAKQFLEAIAAERTVDKRSYFNFRIYQGTVANHTNVWHCKKATIFGMEPLEVDFENRGVLATYTGQIAYHYFPNIA</sequence>
<accession>A0A4R6Y6Z6</accession>
<evidence type="ECO:0000313" key="2">
    <source>
        <dbReference type="Proteomes" id="UP000294480"/>
    </source>
</evidence>
<dbReference type="RefSeq" id="WP_133621223.1">
    <property type="nucleotide sequence ID" value="NZ_SNZE01000022.1"/>
</dbReference>
<dbReference type="EMBL" id="SNZE01000022">
    <property type="protein sequence ID" value="TDR30342.1"/>
    <property type="molecule type" value="Genomic_DNA"/>
</dbReference>
<name>A0A4R6Y6Z6_9BURK</name>
<evidence type="ECO:0000313" key="1">
    <source>
        <dbReference type="EMBL" id="TDR30342.1"/>
    </source>
</evidence>
<organism evidence="1 2">
    <name type="scientific">Hydromonas duriensis</name>
    <dbReference type="NCBI Taxonomy" id="1527608"/>
    <lineage>
        <taxon>Bacteria</taxon>
        <taxon>Pseudomonadati</taxon>
        <taxon>Pseudomonadota</taxon>
        <taxon>Betaproteobacteria</taxon>
        <taxon>Burkholderiales</taxon>
        <taxon>Burkholderiaceae</taxon>
        <taxon>Hydromonas</taxon>
    </lineage>
</organism>